<evidence type="ECO:0000259" key="2">
    <source>
        <dbReference type="Pfam" id="PF04326"/>
    </source>
</evidence>
<dbReference type="Proteomes" id="UP000055590">
    <property type="component" value="Chromosome"/>
</dbReference>
<sequence>MNREEWEILREGWAFEAKLAQGRDGRGELPASFWETYSAFANTDGGVIVLGAAERNDGSLEVRGIADLDKVERELWNNLQNPQKVSANLLTSSSVTREELDGHQLLVVRVPKTTRTARPVHLNGSLERSYQRVHEGDRRMRPEVARRRSPTRSSIETRPSSSTSQKLTSIVKACVATAASSRRSAPSTRSSPRTTPAFSGRSGRSRRYAVGPIWA</sequence>
<feature type="compositionally biased region" description="Low complexity" evidence="1">
    <location>
        <begin position="151"/>
        <end position="164"/>
    </location>
</feature>
<evidence type="ECO:0000256" key="1">
    <source>
        <dbReference type="SAM" id="MobiDB-lite"/>
    </source>
</evidence>
<feature type="region of interest" description="Disordered" evidence="1">
    <location>
        <begin position="122"/>
        <end position="215"/>
    </location>
</feature>
<reference evidence="3 4" key="1">
    <citation type="submission" date="2015-08" db="EMBL/GenBank/DDBJ databases">
        <authorList>
            <person name="Babu N.S."/>
            <person name="Beckwith C.J."/>
            <person name="Beseler K.G."/>
            <person name="Brison A."/>
            <person name="Carone J.V."/>
            <person name="Caskin T.P."/>
            <person name="Diamond M."/>
            <person name="Durham M.E."/>
            <person name="Foxe J.M."/>
            <person name="Go M."/>
            <person name="Henderson B.A."/>
            <person name="Jones I.B."/>
            <person name="McGettigan J.A."/>
            <person name="Micheletti S.J."/>
            <person name="Nasrallah M.E."/>
            <person name="Ortiz D."/>
            <person name="Piller C.R."/>
            <person name="Privatt S.R."/>
            <person name="Schneider S.L."/>
            <person name="Sharp S."/>
            <person name="Smith T.C."/>
            <person name="Stanton J.D."/>
            <person name="Ullery H.E."/>
            <person name="Wilson R.J."/>
            <person name="Serrano M.G."/>
            <person name="Buck G."/>
            <person name="Lee V."/>
            <person name="Wang Y."/>
            <person name="Carvalho R."/>
            <person name="Voegtly L."/>
            <person name="Shi R."/>
            <person name="Duckworth R."/>
            <person name="Johnson A."/>
            <person name="Loviza R."/>
            <person name="Walstead R."/>
            <person name="Shah Z."/>
            <person name="Kiflezghi M."/>
            <person name="Wade K."/>
            <person name="Ball S.L."/>
            <person name="Bradley K.W."/>
            <person name="Asai D.J."/>
            <person name="Bowman C.A."/>
            <person name="Russell D.A."/>
            <person name="Pope W.H."/>
            <person name="Jacobs-Sera D."/>
            <person name="Hendrix R.W."/>
            <person name="Hatfull G.F."/>
        </authorList>
    </citation>
    <scope>NUCLEOTIDE SEQUENCE [LARGE SCALE GENOMIC DNA]</scope>
    <source>
        <strain evidence="3 4">DSM 27710</strain>
    </source>
</reference>
<feature type="domain" description="Schlafen AlbA-2" evidence="2">
    <location>
        <begin position="33"/>
        <end position="140"/>
    </location>
</feature>
<feature type="compositionally biased region" description="Low complexity" evidence="1">
    <location>
        <begin position="176"/>
        <end position="197"/>
    </location>
</feature>
<name>A0A0K1PGV6_9BACT</name>
<evidence type="ECO:0000313" key="4">
    <source>
        <dbReference type="Proteomes" id="UP000055590"/>
    </source>
</evidence>
<feature type="compositionally biased region" description="Basic and acidic residues" evidence="1">
    <location>
        <begin position="129"/>
        <end position="146"/>
    </location>
</feature>
<evidence type="ECO:0000313" key="3">
    <source>
        <dbReference type="EMBL" id="AKU92732.1"/>
    </source>
</evidence>
<dbReference type="EMBL" id="CP012332">
    <property type="protein sequence ID" value="AKU92732.1"/>
    <property type="molecule type" value="Genomic_DNA"/>
</dbReference>
<dbReference type="InterPro" id="IPR007421">
    <property type="entry name" value="Schlafen_AlbA_2_dom"/>
</dbReference>
<organism evidence="3 4">
    <name type="scientific">Vulgatibacter incomptus</name>
    <dbReference type="NCBI Taxonomy" id="1391653"/>
    <lineage>
        <taxon>Bacteria</taxon>
        <taxon>Pseudomonadati</taxon>
        <taxon>Myxococcota</taxon>
        <taxon>Myxococcia</taxon>
        <taxon>Myxococcales</taxon>
        <taxon>Cystobacterineae</taxon>
        <taxon>Vulgatibacteraceae</taxon>
        <taxon>Vulgatibacter</taxon>
    </lineage>
</organism>
<gene>
    <name evidence="3" type="ORF">AKJ08_3119</name>
</gene>
<protein>
    <recommendedName>
        <fullName evidence="2">Schlafen AlbA-2 domain-containing protein</fullName>
    </recommendedName>
</protein>
<dbReference type="STRING" id="1391653.AKJ08_3119"/>
<dbReference type="KEGG" id="vin:AKJ08_3119"/>
<keyword evidence="4" id="KW-1185">Reference proteome</keyword>
<dbReference type="Pfam" id="PF04326">
    <property type="entry name" value="SLFN_AlbA_2"/>
    <property type="match status" value="1"/>
</dbReference>
<dbReference type="AlphaFoldDB" id="A0A0K1PGV6"/>
<accession>A0A0K1PGV6</accession>
<dbReference type="InterPro" id="IPR038461">
    <property type="entry name" value="Schlafen_AlbA_2_dom_sf"/>
</dbReference>
<proteinExistence type="predicted"/>
<dbReference type="Gene3D" id="3.30.950.30">
    <property type="entry name" value="Schlafen, AAA domain"/>
    <property type="match status" value="1"/>
</dbReference>
<dbReference type="RefSeq" id="WP_050726865.1">
    <property type="nucleotide sequence ID" value="NZ_CP012332.1"/>
</dbReference>
<dbReference type="OrthoDB" id="9789524at2"/>